<organism evidence="3">
    <name type="scientific">Amphora coffeiformis</name>
    <dbReference type="NCBI Taxonomy" id="265554"/>
    <lineage>
        <taxon>Eukaryota</taxon>
        <taxon>Sar</taxon>
        <taxon>Stramenopiles</taxon>
        <taxon>Ochrophyta</taxon>
        <taxon>Bacillariophyta</taxon>
        <taxon>Bacillariophyceae</taxon>
        <taxon>Bacillariophycidae</taxon>
        <taxon>Thalassiophysales</taxon>
        <taxon>Catenulaceae</taxon>
        <taxon>Amphora</taxon>
    </lineage>
</organism>
<feature type="compositionally biased region" description="Basic and acidic residues" evidence="1">
    <location>
        <begin position="198"/>
        <end position="211"/>
    </location>
</feature>
<dbReference type="EMBL" id="HBIM01007851">
    <property type="protein sequence ID" value="CAE0408974.1"/>
    <property type="molecule type" value="Transcribed_RNA"/>
</dbReference>
<evidence type="ECO:0000256" key="1">
    <source>
        <dbReference type="SAM" id="MobiDB-lite"/>
    </source>
</evidence>
<keyword evidence="2" id="KW-0732">Signal</keyword>
<feature type="compositionally biased region" description="Acidic residues" evidence="1">
    <location>
        <begin position="71"/>
        <end position="110"/>
    </location>
</feature>
<feature type="region of interest" description="Disordered" evidence="1">
    <location>
        <begin position="65"/>
        <end position="115"/>
    </location>
</feature>
<proteinExistence type="predicted"/>
<reference evidence="3" key="1">
    <citation type="submission" date="2021-01" db="EMBL/GenBank/DDBJ databases">
        <authorList>
            <person name="Corre E."/>
            <person name="Pelletier E."/>
            <person name="Niang G."/>
            <person name="Scheremetjew M."/>
            <person name="Finn R."/>
            <person name="Kale V."/>
            <person name="Holt S."/>
            <person name="Cochrane G."/>
            <person name="Meng A."/>
            <person name="Brown T."/>
            <person name="Cohen L."/>
        </authorList>
    </citation>
    <scope>NUCLEOTIDE SEQUENCE</scope>
    <source>
        <strain evidence="3">CCMP127</strain>
    </source>
</reference>
<feature type="region of interest" description="Disordered" evidence="1">
    <location>
        <begin position="130"/>
        <end position="149"/>
    </location>
</feature>
<dbReference type="AlphaFoldDB" id="A0A6S8KUT5"/>
<feature type="compositionally biased region" description="Basic residues" evidence="1">
    <location>
        <begin position="219"/>
        <end position="228"/>
    </location>
</feature>
<dbReference type="SUPFAM" id="SSF48371">
    <property type="entry name" value="ARM repeat"/>
    <property type="match status" value="1"/>
</dbReference>
<feature type="chain" id="PRO_5035676585" evidence="2">
    <location>
        <begin position="25"/>
        <end position="240"/>
    </location>
</feature>
<evidence type="ECO:0000256" key="2">
    <source>
        <dbReference type="SAM" id="SignalP"/>
    </source>
</evidence>
<feature type="signal peptide" evidence="2">
    <location>
        <begin position="1"/>
        <end position="24"/>
    </location>
</feature>
<name>A0A6S8KUT5_9STRA</name>
<dbReference type="EMBL" id="HBIM01007852">
    <property type="protein sequence ID" value="CAE0408975.1"/>
    <property type="molecule type" value="Transcribed_RNA"/>
</dbReference>
<evidence type="ECO:0000313" key="4">
    <source>
        <dbReference type="EMBL" id="CAE0408975.1"/>
    </source>
</evidence>
<accession>A0A6S8KUT5</accession>
<feature type="region of interest" description="Disordered" evidence="1">
    <location>
        <begin position="198"/>
        <end position="240"/>
    </location>
</feature>
<gene>
    <name evidence="3" type="ORF">ACOF00016_LOCUS6676</name>
    <name evidence="4" type="ORF">ACOF00016_LOCUS6677</name>
</gene>
<sequence>MRTQTIQRLLAVFLLASLAVVARGDPFLTSSPRAAFAKRLSSLQQQLQQAELTVELQHRLVSMRGGATVVADDDDDEEEEEEEESEDEEDEVVELDSDDEEEQEEEEEEESKTLDASLAAAALKSTKKAKAKAQLSKSSNVKKTMSSKLATPKKKGSLLKFFRVPYIIRACLNPFTVMSMSKHYWLSLMNLDYPPKDSSQDLRSALDDKARKGGPTQARGKRKMKRGQAKTLSDLPKLNT</sequence>
<protein>
    <submittedName>
        <fullName evidence="3">Uncharacterized protein</fullName>
    </submittedName>
</protein>
<evidence type="ECO:0000313" key="3">
    <source>
        <dbReference type="EMBL" id="CAE0408974.1"/>
    </source>
</evidence>
<dbReference type="InterPro" id="IPR016024">
    <property type="entry name" value="ARM-type_fold"/>
</dbReference>